<dbReference type="OrthoDB" id="10044727at2759"/>
<dbReference type="Gene3D" id="3.30.420.10">
    <property type="entry name" value="Ribonuclease H-like superfamily/Ribonuclease H"/>
    <property type="match status" value="1"/>
</dbReference>
<dbReference type="InterPro" id="IPR036397">
    <property type="entry name" value="RNaseH_sf"/>
</dbReference>
<protein>
    <submittedName>
        <fullName evidence="1">6942_t:CDS:1</fullName>
    </submittedName>
</protein>
<gene>
    <name evidence="1" type="ORF">CPELLU_LOCUS3028</name>
</gene>
<evidence type="ECO:0000313" key="2">
    <source>
        <dbReference type="Proteomes" id="UP000789759"/>
    </source>
</evidence>
<sequence>TYVNLHGQSKGIQWVLSERGLWKNRMMLECALYKKKDQIPDVIDCCACWLISNQPGFLEQHGQIQQEIESHGHKVLFYPKFHPEFNYIEMYWGMAKKYTRSHCEYSLPKTKELIYQAFALISVEKIHSFARLSYR</sequence>
<evidence type="ECO:0000313" key="1">
    <source>
        <dbReference type="EMBL" id="CAG8513383.1"/>
    </source>
</evidence>
<dbReference type="PANTHER" id="PTHR35871">
    <property type="entry name" value="EXPRESSED PROTEIN"/>
    <property type="match status" value="1"/>
</dbReference>
<dbReference type="EMBL" id="CAJVQA010001409">
    <property type="protein sequence ID" value="CAG8513383.1"/>
    <property type="molecule type" value="Genomic_DNA"/>
</dbReference>
<dbReference type="GO" id="GO:0003676">
    <property type="term" value="F:nucleic acid binding"/>
    <property type="evidence" value="ECO:0007669"/>
    <property type="project" value="InterPro"/>
</dbReference>
<name>A0A9N9A097_9GLOM</name>
<feature type="non-terminal residue" evidence="1">
    <location>
        <position position="1"/>
    </location>
</feature>
<dbReference type="AlphaFoldDB" id="A0A9N9A097"/>
<organism evidence="1 2">
    <name type="scientific">Cetraspora pellucida</name>
    <dbReference type="NCBI Taxonomy" id="1433469"/>
    <lineage>
        <taxon>Eukaryota</taxon>
        <taxon>Fungi</taxon>
        <taxon>Fungi incertae sedis</taxon>
        <taxon>Mucoromycota</taxon>
        <taxon>Glomeromycotina</taxon>
        <taxon>Glomeromycetes</taxon>
        <taxon>Diversisporales</taxon>
        <taxon>Gigasporaceae</taxon>
        <taxon>Cetraspora</taxon>
    </lineage>
</organism>
<accession>A0A9N9A097</accession>
<comment type="caution">
    <text evidence="1">The sequence shown here is derived from an EMBL/GenBank/DDBJ whole genome shotgun (WGS) entry which is preliminary data.</text>
</comment>
<reference evidence="1" key="1">
    <citation type="submission" date="2021-06" db="EMBL/GenBank/DDBJ databases">
        <authorList>
            <person name="Kallberg Y."/>
            <person name="Tangrot J."/>
            <person name="Rosling A."/>
        </authorList>
    </citation>
    <scope>NUCLEOTIDE SEQUENCE</scope>
    <source>
        <strain evidence="1">FL966</strain>
    </source>
</reference>
<dbReference type="Proteomes" id="UP000789759">
    <property type="component" value="Unassembled WGS sequence"/>
</dbReference>
<proteinExistence type="predicted"/>
<dbReference type="PANTHER" id="PTHR35871:SF1">
    <property type="entry name" value="CXC1-LIKE CYSTEINE CLUSTER ASSOCIATED WITH KDZ TRANSPOSASES DOMAIN-CONTAINING PROTEIN"/>
    <property type="match status" value="1"/>
</dbReference>
<keyword evidence="2" id="KW-1185">Reference proteome</keyword>